<dbReference type="InterPro" id="IPR038740">
    <property type="entry name" value="BioF2-like_GNAT_dom"/>
</dbReference>
<dbReference type="Gene3D" id="3.40.630.30">
    <property type="match status" value="1"/>
</dbReference>
<dbReference type="InterPro" id="IPR016181">
    <property type="entry name" value="Acyl_CoA_acyltransferase"/>
</dbReference>
<evidence type="ECO:0000259" key="2">
    <source>
        <dbReference type="Pfam" id="PF13480"/>
    </source>
</evidence>
<keyword evidence="4" id="KW-1185">Reference proteome</keyword>
<dbReference type="RefSeq" id="WP_187719307.1">
    <property type="nucleotide sequence ID" value="NZ_JACTAH010000002.1"/>
</dbReference>
<organism evidence="3 4">
    <name type="scientific">Thauera sedimentorum</name>
    <dbReference type="NCBI Taxonomy" id="2767595"/>
    <lineage>
        <taxon>Bacteria</taxon>
        <taxon>Pseudomonadati</taxon>
        <taxon>Pseudomonadota</taxon>
        <taxon>Betaproteobacteria</taxon>
        <taxon>Rhodocyclales</taxon>
        <taxon>Zoogloeaceae</taxon>
        <taxon>Thauera</taxon>
    </lineage>
</organism>
<reference evidence="4" key="1">
    <citation type="submission" date="2023-07" db="EMBL/GenBank/DDBJ databases">
        <title>Thauera sp. CAU 1555 isolated from sand of Yaerae Beach.</title>
        <authorList>
            <person name="Kim W."/>
        </authorList>
    </citation>
    <scope>NUCLEOTIDE SEQUENCE [LARGE SCALE GENOMIC DNA]</scope>
    <source>
        <strain evidence="4">CAU 1555</strain>
    </source>
</reference>
<proteinExistence type="predicted"/>
<feature type="region of interest" description="Disordered" evidence="1">
    <location>
        <begin position="1"/>
        <end position="27"/>
    </location>
</feature>
<evidence type="ECO:0000313" key="3">
    <source>
        <dbReference type="EMBL" id="MBD8504577.1"/>
    </source>
</evidence>
<evidence type="ECO:0000313" key="4">
    <source>
        <dbReference type="Proteomes" id="UP000603602"/>
    </source>
</evidence>
<sequence length="737" mass="82556">MNAPQDASCARAAGSEHPEQLSRKPNAGGTWTLLPATAFHEHACMWDLLNDSGPRSPFLVSSFIHTLLTHFGQPDTRLALCKWSDQVVAMALLRPTGRLGWTCFQPSQLILAPIVHAGDAPIDDLARHLLAALPPATLSLSLTQLDPHITPRPSESDRVGTLDYIETCEISLTPGDFKHYEANLSKNALANLRKRANKAKRDYGDISLDVLDSSADVEPFLREYARIESAGWKAAGGTAIREESAQYDFYLDLLSRSAARNQVRMFRLRFGHRVAAMEAVLITHETALLLKTTHDEALRQYAPGQRLFYEILRWITDNLPTVRRVETYGPLNEKQRTFATATRRMYHLNAYRHRIVAAAHRLRIGLRQTGSASDASREVSTTAIYPHTAAAAFFGSSEWFALLRATVRLPGSYVEARTPVSPATGRSPFILPLQLVSSALGRQDLTACANFYSGLYAPIVEERIPGAHAASALHDLLRTIDWDTLKLAPMDRESPLFDIVLGALGDAGIPHDTYFCFGNWYLPVVSHDFSQYLASRPSRLQNTLKRARRRFEQDPTARYQVLREPGPALEEAIESFRMLYLKRGRKEEPYPEFIPELCRHTAAKGQLRLGLITLGDLPVAAQIWIVCAETALIFKLAFDPSRRNMSVGTLLTARMLQSAIEDDRVQEIDYLIGDDAYKKDWMTHRRERFGIVAFNPRSANGLAAAARHYAGRQIRRLQARFADRLIQRDTAPAGRSR</sequence>
<protein>
    <submittedName>
        <fullName evidence="3">GNAT family N-acetyltransferase</fullName>
    </submittedName>
</protein>
<dbReference type="SUPFAM" id="SSF55729">
    <property type="entry name" value="Acyl-CoA N-acyltransferases (Nat)"/>
    <property type="match status" value="2"/>
</dbReference>
<evidence type="ECO:0000256" key="1">
    <source>
        <dbReference type="SAM" id="MobiDB-lite"/>
    </source>
</evidence>
<dbReference type="EMBL" id="JACYTO010000002">
    <property type="protein sequence ID" value="MBD8504577.1"/>
    <property type="molecule type" value="Genomic_DNA"/>
</dbReference>
<feature type="domain" description="BioF2-like acetyltransferase" evidence="2">
    <location>
        <begin position="539"/>
        <end position="679"/>
    </location>
</feature>
<dbReference type="Proteomes" id="UP000603602">
    <property type="component" value="Unassembled WGS sequence"/>
</dbReference>
<name>A0ABR9BGK4_9RHOO</name>
<accession>A0ABR9BGK4</accession>
<feature type="domain" description="BioF2-like acetyltransferase" evidence="2">
    <location>
        <begin position="188"/>
        <end position="317"/>
    </location>
</feature>
<comment type="caution">
    <text evidence="3">The sequence shown here is derived from an EMBL/GenBank/DDBJ whole genome shotgun (WGS) entry which is preliminary data.</text>
</comment>
<gene>
    <name evidence="3" type="ORF">IFO67_16930</name>
</gene>
<dbReference type="Pfam" id="PF13480">
    <property type="entry name" value="Acetyltransf_6"/>
    <property type="match status" value="2"/>
</dbReference>